<dbReference type="GO" id="GO:0005524">
    <property type="term" value="F:ATP binding"/>
    <property type="evidence" value="ECO:0007669"/>
    <property type="project" value="UniProtKB-KW"/>
</dbReference>
<reference evidence="1 2" key="1">
    <citation type="submission" date="2016-07" db="EMBL/GenBank/DDBJ databases">
        <title>High microdiversification within the ubiquitous acI lineage of Actinobacteria.</title>
        <authorList>
            <person name="Neuenschwander S.M."/>
            <person name="Salcher M."/>
            <person name="Ghai R."/>
            <person name="Pernthaler J."/>
        </authorList>
    </citation>
    <scope>NUCLEOTIDE SEQUENCE [LARGE SCALE GENOMIC DNA]</scope>
    <source>
        <strain evidence="1">MMS-IIB-91</strain>
    </source>
</reference>
<dbReference type="PANTHER" id="PTHR10285">
    <property type="entry name" value="URIDINE KINASE"/>
    <property type="match status" value="1"/>
</dbReference>
<keyword evidence="1" id="KW-0547">Nucleotide-binding</keyword>
<dbReference type="RefSeq" id="WP_095687906.1">
    <property type="nucleotide sequence ID" value="NZ_CP016779.1"/>
</dbReference>
<organism evidence="1 2">
    <name type="scientific">Candidatus Nanopelagicus abundans</name>
    <dbReference type="NCBI Taxonomy" id="1884916"/>
    <lineage>
        <taxon>Bacteria</taxon>
        <taxon>Bacillati</taxon>
        <taxon>Actinomycetota</taxon>
        <taxon>Actinomycetes</taxon>
        <taxon>Candidatus Nanopelagicales</taxon>
        <taxon>Candidatus Nanopelagicaceae</taxon>
        <taxon>Candidatus Nanopelagicus</taxon>
    </lineage>
</organism>
<dbReference type="AlphaFoldDB" id="A0A249L3L1"/>
<proteinExistence type="predicted"/>
<evidence type="ECO:0000313" key="2">
    <source>
        <dbReference type="Proteomes" id="UP000217210"/>
    </source>
</evidence>
<dbReference type="OrthoDB" id="3192509at2"/>
<dbReference type="SUPFAM" id="SSF52540">
    <property type="entry name" value="P-loop containing nucleoside triphosphate hydrolases"/>
    <property type="match status" value="1"/>
</dbReference>
<accession>A0A249L3L1</accession>
<dbReference type="InterPro" id="IPR027417">
    <property type="entry name" value="P-loop_NTPase"/>
</dbReference>
<name>A0A249L3L1_9ACTN</name>
<keyword evidence="2" id="KW-1185">Reference proteome</keyword>
<evidence type="ECO:0000313" key="1">
    <source>
        <dbReference type="EMBL" id="ASY23632.1"/>
    </source>
</evidence>
<dbReference type="NCBIfam" id="NF006743">
    <property type="entry name" value="PRK09270.1-2"/>
    <property type="match status" value="1"/>
</dbReference>
<gene>
    <name evidence="1" type="ORF">B1sIIB91_01655</name>
</gene>
<sequence>MVSTFSLEELVEKARSLAETGQRKILGIAGAPGSGKTTISQAILNGLTPGSVVVAPMDGFHFSNATLINWQRRDRKGAWDTFDADGYVNLLQRIKGQKDLVIHAPDFDRDIDESIGSAIPIYPTTSLVIAEGTFLLSQQGNWPQVLPLLDQSWFVHLEDESRHERLIKRHNKHGMSIEEAKSWTLNTDEKNAQMVKSDHARATLSFKVI</sequence>
<dbReference type="EMBL" id="CP016779">
    <property type="protein sequence ID" value="ASY23632.1"/>
    <property type="molecule type" value="Genomic_DNA"/>
</dbReference>
<dbReference type="KEGG" id="nab:B1sIIB91_01655"/>
<keyword evidence="1" id="KW-0067">ATP-binding</keyword>
<dbReference type="Proteomes" id="UP000217210">
    <property type="component" value="Chromosome"/>
</dbReference>
<protein>
    <submittedName>
        <fullName evidence="1">Putative ABC transport system ATP-binding protein</fullName>
    </submittedName>
</protein>
<dbReference type="Gene3D" id="3.40.50.300">
    <property type="entry name" value="P-loop containing nucleotide triphosphate hydrolases"/>
    <property type="match status" value="1"/>
</dbReference>